<comment type="caution">
    <text evidence="3">The sequence shown here is derived from an EMBL/GenBank/DDBJ whole genome shotgun (WGS) entry which is preliminary data.</text>
</comment>
<dbReference type="AlphaFoldDB" id="A0A261SSH5"/>
<dbReference type="CDD" id="cd00093">
    <property type="entry name" value="HTH_XRE"/>
    <property type="match status" value="1"/>
</dbReference>
<dbReference type="Gene3D" id="1.10.260.40">
    <property type="entry name" value="lambda repressor-like DNA-binding domains"/>
    <property type="match status" value="1"/>
</dbReference>
<feature type="compositionally biased region" description="Low complexity" evidence="1">
    <location>
        <begin position="141"/>
        <end position="154"/>
    </location>
</feature>
<name>A0A261SSH5_9BORD</name>
<keyword evidence="5" id="KW-1185">Reference proteome</keyword>
<dbReference type="SUPFAM" id="SSF47413">
    <property type="entry name" value="lambda repressor-like DNA-binding domains"/>
    <property type="match status" value="1"/>
</dbReference>
<dbReference type="PROSITE" id="PS50943">
    <property type="entry name" value="HTH_CROC1"/>
    <property type="match status" value="1"/>
</dbReference>
<evidence type="ECO:0000259" key="2">
    <source>
        <dbReference type="PROSITE" id="PS50943"/>
    </source>
</evidence>
<dbReference type="InterPro" id="IPR001387">
    <property type="entry name" value="Cro/C1-type_HTH"/>
</dbReference>
<evidence type="ECO:0000313" key="4">
    <source>
        <dbReference type="EMBL" id="OZI68537.1"/>
    </source>
</evidence>
<dbReference type="EMBL" id="NEVL01000001">
    <property type="protein sequence ID" value="OZI40336.1"/>
    <property type="molecule type" value="Genomic_DNA"/>
</dbReference>
<feature type="region of interest" description="Disordered" evidence="1">
    <location>
        <begin position="123"/>
        <end position="154"/>
    </location>
</feature>
<dbReference type="Proteomes" id="UP000217005">
    <property type="component" value="Unassembled WGS sequence"/>
</dbReference>
<feature type="domain" description="HTH cro/C1-type" evidence="2">
    <location>
        <begin position="18"/>
        <end position="63"/>
    </location>
</feature>
<protein>
    <submittedName>
        <fullName evidence="3">Transcriptional regulator</fullName>
    </submittedName>
</protein>
<reference evidence="4 5" key="1">
    <citation type="submission" date="2017-05" db="EMBL/GenBank/DDBJ databases">
        <title>Complete and WGS of Bordetella genogroups.</title>
        <authorList>
            <person name="Spilker T."/>
            <person name="Lipuma J."/>
        </authorList>
    </citation>
    <scope>NUCLEOTIDE SEQUENCE [LARGE SCALE GENOMIC DNA]</scope>
    <source>
        <strain evidence="4 5">AU9795</strain>
    </source>
</reference>
<accession>A0A261SSH5</accession>
<dbReference type="Pfam" id="PF01381">
    <property type="entry name" value="HTH_3"/>
    <property type="match status" value="1"/>
</dbReference>
<gene>
    <name evidence="4" type="ORF">CAL27_03485</name>
    <name evidence="3" type="ORF">CEG14_00785</name>
</gene>
<evidence type="ECO:0000313" key="3">
    <source>
        <dbReference type="EMBL" id="OZI40336.1"/>
    </source>
</evidence>
<dbReference type="EMBL" id="NEVR01000001">
    <property type="protein sequence ID" value="OZI68537.1"/>
    <property type="molecule type" value="Genomic_DNA"/>
</dbReference>
<evidence type="ECO:0000313" key="5">
    <source>
        <dbReference type="Proteomes" id="UP000216354"/>
    </source>
</evidence>
<organism evidence="3 6">
    <name type="scientific">Bordetella genomosp. 1</name>
    <dbReference type="NCBI Taxonomy" id="1395607"/>
    <lineage>
        <taxon>Bacteria</taxon>
        <taxon>Pseudomonadati</taxon>
        <taxon>Pseudomonadota</taxon>
        <taxon>Betaproteobacteria</taxon>
        <taxon>Burkholderiales</taxon>
        <taxon>Alcaligenaceae</taxon>
        <taxon>Bordetella</taxon>
    </lineage>
</organism>
<evidence type="ECO:0000256" key="1">
    <source>
        <dbReference type="SAM" id="MobiDB-lite"/>
    </source>
</evidence>
<dbReference type="OrthoDB" id="8636468at2"/>
<dbReference type="InterPro" id="IPR010982">
    <property type="entry name" value="Lambda_DNA-bd_dom_sf"/>
</dbReference>
<dbReference type="GO" id="GO:0003677">
    <property type="term" value="F:DNA binding"/>
    <property type="evidence" value="ECO:0007669"/>
    <property type="project" value="InterPro"/>
</dbReference>
<dbReference type="RefSeq" id="WP_094824454.1">
    <property type="nucleotide sequence ID" value="NZ_NEVL01000001.1"/>
</dbReference>
<proteinExistence type="predicted"/>
<reference evidence="3 6" key="2">
    <citation type="submission" date="2017-05" db="EMBL/GenBank/DDBJ databases">
        <title>Complete and WGS of Bordetella genogroups.</title>
        <authorList>
            <person name="Spilker T."/>
            <person name="LiPuma J."/>
        </authorList>
    </citation>
    <scope>NUCLEOTIDE SEQUENCE [LARGE SCALE GENOMIC DNA]</scope>
    <source>
        <strain evidence="3 6">AU17610</strain>
    </source>
</reference>
<sequence>MSLADRLRKQMRWRGIHSQSQLARISGVPQASIHRILMRSGYAPRTDTLKRLAAALDTTTAWLAEGLVGTLTPADLPHDPSPAEAAEADGYQRELLALTAPLDLAAKRRVVSVVRMLVHGVSTPPAAQGDAEAGAEPLTHAAAPPRAPAGPARH</sequence>
<evidence type="ECO:0000313" key="6">
    <source>
        <dbReference type="Proteomes" id="UP000217005"/>
    </source>
</evidence>
<dbReference type="SMART" id="SM00530">
    <property type="entry name" value="HTH_XRE"/>
    <property type="match status" value="1"/>
</dbReference>
<dbReference type="Proteomes" id="UP000216354">
    <property type="component" value="Unassembled WGS sequence"/>
</dbReference>